<dbReference type="EMBL" id="BAABJZ010000069">
    <property type="protein sequence ID" value="GAA4887007.1"/>
    <property type="molecule type" value="Genomic_DNA"/>
</dbReference>
<name>A0ABP9EW70_9GAMM</name>
<evidence type="ECO:0008006" key="3">
    <source>
        <dbReference type="Google" id="ProtNLM"/>
    </source>
</evidence>
<evidence type="ECO:0000313" key="1">
    <source>
        <dbReference type="EMBL" id="GAA4887007.1"/>
    </source>
</evidence>
<organism evidence="1 2">
    <name type="scientific">Ferrimonas pelagia</name>
    <dbReference type="NCBI Taxonomy" id="1177826"/>
    <lineage>
        <taxon>Bacteria</taxon>
        <taxon>Pseudomonadati</taxon>
        <taxon>Pseudomonadota</taxon>
        <taxon>Gammaproteobacteria</taxon>
        <taxon>Alteromonadales</taxon>
        <taxon>Ferrimonadaceae</taxon>
        <taxon>Ferrimonas</taxon>
    </lineage>
</organism>
<comment type="caution">
    <text evidence="1">The sequence shown here is derived from an EMBL/GenBank/DDBJ whole genome shotgun (WGS) entry which is preliminary data.</text>
</comment>
<dbReference type="SUPFAM" id="SSF53098">
    <property type="entry name" value="Ribonuclease H-like"/>
    <property type="match status" value="1"/>
</dbReference>
<evidence type="ECO:0000313" key="2">
    <source>
        <dbReference type="Proteomes" id="UP001499988"/>
    </source>
</evidence>
<reference evidence="2" key="1">
    <citation type="journal article" date="2019" name="Int. J. Syst. Evol. Microbiol.">
        <title>The Global Catalogue of Microorganisms (GCM) 10K type strain sequencing project: providing services to taxonomists for standard genome sequencing and annotation.</title>
        <authorList>
            <consortium name="The Broad Institute Genomics Platform"/>
            <consortium name="The Broad Institute Genome Sequencing Center for Infectious Disease"/>
            <person name="Wu L."/>
            <person name="Ma J."/>
        </authorList>
    </citation>
    <scope>NUCLEOTIDE SEQUENCE [LARGE SCALE GENOMIC DNA]</scope>
    <source>
        <strain evidence="2">JCM 18401</strain>
    </source>
</reference>
<keyword evidence="2" id="KW-1185">Reference proteome</keyword>
<accession>A0ABP9EW70</accession>
<dbReference type="Proteomes" id="UP001499988">
    <property type="component" value="Unassembled WGS sequence"/>
</dbReference>
<protein>
    <recommendedName>
        <fullName evidence="3">Transposase</fullName>
    </recommendedName>
</protein>
<sequence length="55" mass="6610">MMAITEWQIELLFKEWKSFNNLKRFVTRLEHMVRGLIEASLLSLLVKRFMGRVAQ</sequence>
<gene>
    <name evidence="1" type="ORF">GCM10023333_20550</name>
</gene>
<dbReference type="InterPro" id="IPR012337">
    <property type="entry name" value="RNaseH-like_sf"/>
</dbReference>
<proteinExistence type="predicted"/>